<evidence type="ECO:0000256" key="10">
    <source>
        <dbReference type="HAMAP-Rule" id="MF_01405"/>
    </source>
</evidence>
<dbReference type="SUPFAM" id="SSF52972">
    <property type="entry name" value="ITPase-like"/>
    <property type="match status" value="1"/>
</dbReference>
<protein>
    <recommendedName>
        <fullName evidence="10">dITP/XTP pyrophosphatase</fullName>
        <ecNumber evidence="10">3.6.1.66</ecNumber>
    </recommendedName>
    <alternativeName>
        <fullName evidence="10">Non-canonical purine NTP pyrophosphatase</fullName>
    </alternativeName>
    <alternativeName>
        <fullName evidence="10">Non-standard purine NTP pyrophosphatase</fullName>
    </alternativeName>
    <alternativeName>
        <fullName evidence="10">Nucleoside-triphosphate diphosphatase</fullName>
    </alternativeName>
    <alternativeName>
        <fullName evidence="10">Nucleoside-triphosphate pyrophosphatase</fullName>
        <shortName evidence="10">NTPase</shortName>
    </alternativeName>
</protein>
<dbReference type="RefSeq" id="WP_016419740.1">
    <property type="nucleotide sequence ID" value="NZ_FNND01000001.1"/>
</dbReference>
<evidence type="ECO:0000256" key="9">
    <source>
        <dbReference type="ARBA" id="ARBA00052017"/>
    </source>
</evidence>
<feature type="binding site" evidence="10">
    <location>
        <begin position="7"/>
        <end position="12"/>
    </location>
    <ligand>
        <name>substrate</name>
    </ligand>
</feature>
<feature type="binding site" evidence="10">
    <location>
        <position position="69"/>
    </location>
    <ligand>
        <name>substrate</name>
    </ligand>
</feature>
<dbReference type="GO" id="GO:0009117">
    <property type="term" value="P:nucleotide metabolic process"/>
    <property type="evidence" value="ECO:0007669"/>
    <property type="project" value="UniProtKB-KW"/>
</dbReference>
<evidence type="ECO:0000256" key="5">
    <source>
        <dbReference type="ARBA" id="ARBA00022801"/>
    </source>
</evidence>
<dbReference type="CDD" id="cd00515">
    <property type="entry name" value="HAM1"/>
    <property type="match status" value="1"/>
</dbReference>
<dbReference type="Gene3D" id="3.90.950.10">
    <property type="match status" value="1"/>
</dbReference>
<feature type="active site" description="Proton acceptor" evidence="10">
    <location>
        <position position="68"/>
    </location>
</feature>
<dbReference type="PANTHER" id="PTHR11067:SF9">
    <property type="entry name" value="INOSINE TRIPHOSPHATE PYROPHOSPHATASE"/>
    <property type="match status" value="1"/>
</dbReference>
<dbReference type="GO" id="GO:0005829">
    <property type="term" value="C:cytosol"/>
    <property type="evidence" value="ECO:0007669"/>
    <property type="project" value="TreeGrafter"/>
</dbReference>
<accession>A0A1H2RIB1</accession>
<dbReference type="InterPro" id="IPR020922">
    <property type="entry name" value="dITP/XTP_pyrophosphatase"/>
</dbReference>
<dbReference type="GeneID" id="85017663"/>
<feature type="binding site" evidence="10">
    <location>
        <position position="68"/>
    </location>
    <ligand>
        <name>Mg(2+)</name>
        <dbReference type="ChEBI" id="CHEBI:18420"/>
    </ligand>
</feature>
<name>A0A1H2RIB1_9FLAO</name>
<dbReference type="InterPro" id="IPR029001">
    <property type="entry name" value="ITPase-like_fam"/>
</dbReference>
<sequence>MKLVFATHNKHKLSEVQRMLPQGLTLLTLDEIGCFEDIPETSTTIEGNAIQKAQYIKERYGYDTFADDTGLEVAALNNAPGVYSARYAGEAKDNEANINLLLANLKDKPNRQAQFKTIFALCLGEELYTFEGIVRGEITHERKGTGGFGYDAVFLPEGYKETFAQMSADEKNRISHRGRALQQLSAFLRKVEIEKVAREK</sequence>
<dbReference type="HAMAP" id="MF_01405">
    <property type="entry name" value="Non_canon_purine_NTPase"/>
    <property type="match status" value="1"/>
</dbReference>
<evidence type="ECO:0000256" key="4">
    <source>
        <dbReference type="ARBA" id="ARBA00022741"/>
    </source>
</evidence>
<dbReference type="GO" id="GO:0009146">
    <property type="term" value="P:purine nucleoside triphosphate catabolic process"/>
    <property type="evidence" value="ECO:0007669"/>
    <property type="project" value="UniProtKB-UniRule"/>
</dbReference>
<keyword evidence="13" id="KW-1185">Reference proteome</keyword>
<dbReference type="AlphaFoldDB" id="A0A1H2RIB1"/>
<comment type="catalytic activity">
    <reaction evidence="8 10">
        <text>dITP + H2O = dIMP + diphosphate + H(+)</text>
        <dbReference type="Rhea" id="RHEA:28342"/>
        <dbReference type="ChEBI" id="CHEBI:15377"/>
        <dbReference type="ChEBI" id="CHEBI:15378"/>
        <dbReference type="ChEBI" id="CHEBI:33019"/>
        <dbReference type="ChEBI" id="CHEBI:61194"/>
        <dbReference type="ChEBI" id="CHEBI:61382"/>
        <dbReference type="EC" id="3.6.1.66"/>
    </reaction>
</comment>
<dbReference type="NCBIfam" id="TIGR00042">
    <property type="entry name" value="RdgB/HAM1 family non-canonical purine NTP pyrophosphatase"/>
    <property type="match status" value="1"/>
</dbReference>
<evidence type="ECO:0000256" key="1">
    <source>
        <dbReference type="ARBA" id="ARBA00008023"/>
    </source>
</evidence>
<dbReference type="EC" id="3.6.1.66" evidence="10"/>
<dbReference type="GO" id="GO:0000166">
    <property type="term" value="F:nucleotide binding"/>
    <property type="evidence" value="ECO:0007669"/>
    <property type="project" value="UniProtKB-KW"/>
</dbReference>
<organism evidence="12 13">
    <name type="scientific">Capnocytophaga granulosa</name>
    <dbReference type="NCBI Taxonomy" id="45242"/>
    <lineage>
        <taxon>Bacteria</taxon>
        <taxon>Pseudomonadati</taxon>
        <taxon>Bacteroidota</taxon>
        <taxon>Flavobacteriia</taxon>
        <taxon>Flavobacteriales</taxon>
        <taxon>Flavobacteriaceae</taxon>
        <taxon>Capnocytophaga</taxon>
    </lineage>
</organism>
<evidence type="ECO:0000313" key="13">
    <source>
        <dbReference type="Proteomes" id="UP000182771"/>
    </source>
</evidence>
<feature type="binding site" evidence="10">
    <location>
        <begin position="176"/>
        <end position="177"/>
    </location>
    <ligand>
        <name>substrate</name>
    </ligand>
</feature>
<evidence type="ECO:0000256" key="3">
    <source>
        <dbReference type="ARBA" id="ARBA00022723"/>
    </source>
</evidence>
<dbReference type="GO" id="GO:0036222">
    <property type="term" value="F:XTP diphosphatase activity"/>
    <property type="evidence" value="ECO:0007669"/>
    <property type="project" value="UniProtKB-UniRule"/>
</dbReference>
<feature type="binding site" evidence="10">
    <location>
        <begin position="148"/>
        <end position="151"/>
    </location>
    <ligand>
        <name>substrate</name>
    </ligand>
</feature>
<evidence type="ECO:0000256" key="6">
    <source>
        <dbReference type="ARBA" id="ARBA00022842"/>
    </source>
</evidence>
<dbReference type="GO" id="GO:0017111">
    <property type="term" value="F:ribonucleoside triphosphate phosphatase activity"/>
    <property type="evidence" value="ECO:0007669"/>
    <property type="project" value="InterPro"/>
</dbReference>
<proteinExistence type="inferred from homology"/>
<keyword evidence="5 10" id="KW-0378">Hydrolase</keyword>
<keyword evidence="4 10" id="KW-0547">Nucleotide-binding</keyword>
<keyword evidence="7 10" id="KW-0546">Nucleotide metabolism</keyword>
<evidence type="ECO:0000256" key="7">
    <source>
        <dbReference type="ARBA" id="ARBA00023080"/>
    </source>
</evidence>
<keyword evidence="6 10" id="KW-0460">Magnesium</keyword>
<dbReference type="Pfam" id="PF01725">
    <property type="entry name" value="Ham1p_like"/>
    <property type="match status" value="1"/>
</dbReference>
<dbReference type="FunFam" id="3.90.950.10:FF:000001">
    <property type="entry name" value="dITP/XTP pyrophosphatase"/>
    <property type="match status" value="1"/>
</dbReference>
<comment type="cofactor">
    <cofactor evidence="10">
        <name>Mg(2+)</name>
        <dbReference type="ChEBI" id="CHEBI:18420"/>
    </cofactor>
    <text evidence="10">Binds 1 Mg(2+) ion per subunit.</text>
</comment>
<comment type="caution">
    <text evidence="10">Lacks conserved residue(s) required for the propagation of feature annotation.</text>
</comment>
<comment type="function">
    <text evidence="10">Pyrophosphatase that catalyzes the hydrolysis of nucleoside triphosphates to their monophosphate derivatives, with a high preference for the non-canonical purine nucleotides XTP (xanthosine triphosphate), dITP (deoxyinosine triphosphate) and ITP. Seems to function as a house-cleaning enzyme that removes non-canonical purine nucleotides from the nucleotide pool, thus preventing their incorporation into DNA/RNA and avoiding chromosomal lesions.</text>
</comment>
<dbReference type="NCBIfam" id="NF011398">
    <property type="entry name" value="PRK14823.1"/>
    <property type="match status" value="1"/>
</dbReference>
<feature type="binding site" evidence="10">
    <location>
        <position position="171"/>
    </location>
    <ligand>
        <name>substrate</name>
    </ligand>
</feature>
<dbReference type="GO" id="GO:0046872">
    <property type="term" value="F:metal ion binding"/>
    <property type="evidence" value="ECO:0007669"/>
    <property type="project" value="UniProtKB-KW"/>
</dbReference>
<dbReference type="Proteomes" id="UP000182771">
    <property type="component" value="Unassembled WGS sequence"/>
</dbReference>
<evidence type="ECO:0000256" key="11">
    <source>
        <dbReference type="RuleBase" id="RU003781"/>
    </source>
</evidence>
<dbReference type="OrthoDB" id="9807456at2"/>
<reference evidence="12 13" key="1">
    <citation type="submission" date="2016-10" db="EMBL/GenBank/DDBJ databases">
        <authorList>
            <person name="Varghese N."/>
            <person name="Submissions S."/>
        </authorList>
    </citation>
    <scope>NUCLEOTIDE SEQUENCE [LARGE SCALE GENOMIC DNA]</scope>
    <source>
        <strain evidence="12 13">DSM 11449</strain>
    </source>
</reference>
<comment type="catalytic activity">
    <reaction evidence="9 10">
        <text>XTP + H2O = XMP + diphosphate + H(+)</text>
        <dbReference type="Rhea" id="RHEA:28610"/>
        <dbReference type="ChEBI" id="CHEBI:15377"/>
        <dbReference type="ChEBI" id="CHEBI:15378"/>
        <dbReference type="ChEBI" id="CHEBI:33019"/>
        <dbReference type="ChEBI" id="CHEBI:57464"/>
        <dbReference type="ChEBI" id="CHEBI:61314"/>
        <dbReference type="EC" id="3.6.1.66"/>
    </reaction>
</comment>
<dbReference type="EMBL" id="FNND01000001">
    <property type="protein sequence ID" value="SDW18910.1"/>
    <property type="molecule type" value="Genomic_DNA"/>
</dbReference>
<evidence type="ECO:0000256" key="2">
    <source>
        <dbReference type="ARBA" id="ARBA00011738"/>
    </source>
</evidence>
<dbReference type="InterPro" id="IPR002637">
    <property type="entry name" value="RdgB/HAM1"/>
</dbReference>
<comment type="catalytic activity">
    <reaction evidence="10">
        <text>ITP + H2O = IMP + diphosphate + H(+)</text>
        <dbReference type="Rhea" id="RHEA:29399"/>
        <dbReference type="ChEBI" id="CHEBI:15377"/>
        <dbReference type="ChEBI" id="CHEBI:15378"/>
        <dbReference type="ChEBI" id="CHEBI:33019"/>
        <dbReference type="ChEBI" id="CHEBI:58053"/>
        <dbReference type="ChEBI" id="CHEBI:61402"/>
        <dbReference type="EC" id="3.6.1.66"/>
    </reaction>
</comment>
<dbReference type="PANTHER" id="PTHR11067">
    <property type="entry name" value="INOSINE TRIPHOSPHATE PYROPHOSPHATASE/HAM1 PROTEIN"/>
    <property type="match status" value="1"/>
</dbReference>
<dbReference type="GO" id="GO:0035870">
    <property type="term" value="F:dITP diphosphatase activity"/>
    <property type="evidence" value="ECO:0007669"/>
    <property type="project" value="UniProtKB-UniRule"/>
</dbReference>
<dbReference type="GO" id="GO:0036220">
    <property type="term" value="F:ITP diphosphatase activity"/>
    <property type="evidence" value="ECO:0007669"/>
    <property type="project" value="UniProtKB-UniRule"/>
</dbReference>
<evidence type="ECO:0000256" key="8">
    <source>
        <dbReference type="ARBA" id="ARBA00051875"/>
    </source>
</evidence>
<keyword evidence="3 10" id="KW-0479">Metal-binding</keyword>
<comment type="similarity">
    <text evidence="1 10 11">Belongs to the HAM1 NTPase family.</text>
</comment>
<comment type="caution">
    <text evidence="12">The sequence shown here is derived from an EMBL/GenBank/DDBJ whole genome shotgun (WGS) entry which is preliminary data.</text>
</comment>
<comment type="subunit">
    <text evidence="2 10">Homodimer.</text>
</comment>
<gene>
    <name evidence="12" type="ORF">SAMN05444420_101475</name>
</gene>
<evidence type="ECO:0000313" key="12">
    <source>
        <dbReference type="EMBL" id="SDW18910.1"/>
    </source>
</evidence>